<dbReference type="Proteomes" id="UP000247409">
    <property type="component" value="Unassembled WGS sequence"/>
</dbReference>
<dbReference type="EMBL" id="NBIV01000298">
    <property type="protein sequence ID" value="PXF40408.1"/>
    <property type="molecule type" value="Genomic_DNA"/>
</dbReference>
<evidence type="ECO:0000313" key="1">
    <source>
        <dbReference type="EMBL" id="PXF40408.1"/>
    </source>
</evidence>
<name>A0A2V3IEG7_9FLOR</name>
<dbReference type="OrthoDB" id="1005at2759"/>
<dbReference type="AlphaFoldDB" id="A0A2V3IEG7"/>
<reference evidence="1 2" key="1">
    <citation type="journal article" date="2018" name="Mol. Biol. Evol.">
        <title>Analysis of the draft genome of the red seaweed Gracilariopsis chorda provides insights into genome size evolution in Rhodophyta.</title>
        <authorList>
            <person name="Lee J."/>
            <person name="Yang E.C."/>
            <person name="Graf L."/>
            <person name="Yang J.H."/>
            <person name="Qiu H."/>
            <person name="Zel Zion U."/>
            <person name="Chan C.X."/>
            <person name="Stephens T.G."/>
            <person name="Weber A.P.M."/>
            <person name="Boo G.H."/>
            <person name="Boo S.M."/>
            <person name="Kim K.M."/>
            <person name="Shin Y."/>
            <person name="Jung M."/>
            <person name="Lee S.J."/>
            <person name="Yim H.S."/>
            <person name="Lee J.H."/>
            <person name="Bhattacharya D."/>
            <person name="Yoon H.S."/>
        </authorList>
    </citation>
    <scope>NUCLEOTIDE SEQUENCE [LARGE SCALE GENOMIC DNA]</scope>
    <source>
        <strain evidence="1 2">SKKU-2015</strain>
        <tissue evidence="1">Whole body</tissue>
    </source>
</reference>
<keyword evidence="2" id="KW-1185">Reference proteome</keyword>
<organism evidence="1 2">
    <name type="scientific">Gracilariopsis chorda</name>
    <dbReference type="NCBI Taxonomy" id="448386"/>
    <lineage>
        <taxon>Eukaryota</taxon>
        <taxon>Rhodophyta</taxon>
        <taxon>Florideophyceae</taxon>
        <taxon>Rhodymeniophycidae</taxon>
        <taxon>Gracilariales</taxon>
        <taxon>Gracilariaceae</taxon>
        <taxon>Gracilariopsis</taxon>
    </lineage>
</organism>
<comment type="caution">
    <text evidence="1">The sequence shown here is derived from an EMBL/GenBank/DDBJ whole genome shotgun (WGS) entry which is preliminary data.</text>
</comment>
<proteinExistence type="predicted"/>
<gene>
    <name evidence="1" type="ORF">BWQ96_09868</name>
</gene>
<accession>A0A2V3IEG7</accession>
<evidence type="ECO:0000313" key="2">
    <source>
        <dbReference type="Proteomes" id="UP000247409"/>
    </source>
</evidence>
<sequence>MFMFNRKPTFPSPLHSSKEPLHLAKASLPFQGRLYDKLTLSNFVDLDAQSLTFQLNKTIPTSLLSTAFDADLPAKFVLSARPGAISQKGANFAPLAKASFNVRLLDLGTTDSHQKGFLKFKYTIRSNGRRDHGFEIDRKLSLFGLPSTTLYGNVTYRTNNKAREWKTKSSFGLHQDFKFAGIKCAARVGLTPEGHSVVDIKI</sequence>
<protein>
    <submittedName>
        <fullName evidence="1">Uncharacterized protein</fullName>
    </submittedName>
</protein>